<gene>
    <name evidence="3" type="ORF">WG68_13310</name>
</gene>
<keyword evidence="1" id="KW-0129">CBS domain</keyword>
<comment type="caution">
    <text evidence="3">The sequence shown here is derived from an EMBL/GenBank/DDBJ whole genome shotgun (WGS) entry which is preliminary data.</text>
</comment>
<dbReference type="EMBL" id="LAHO01000013">
    <property type="protein sequence ID" value="KKO44815.1"/>
    <property type="molecule type" value="Genomic_DNA"/>
</dbReference>
<dbReference type="STRING" id="336831.WG68_13310"/>
<evidence type="ECO:0000313" key="3">
    <source>
        <dbReference type="EMBL" id="KKO44815.1"/>
    </source>
</evidence>
<reference evidence="3 4" key="1">
    <citation type="submission" date="2015-03" db="EMBL/GenBank/DDBJ databases">
        <title>Draft genome sequences of two protease-producing strains of Arsukibacterium isolated from two cold and alkaline environments.</title>
        <authorList>
            <person name="Lylloff J.E."/>
            <person name="Skov L.B."/>
            <person name="Jepsen M."/>
            <person name="Hallin P.F."/>
            <person name="Sorensen S.J."/>
            <person name="Stougaard P."/>
            <person name="Glaring M.A."/>
        </authorList>
    </citation>
    <scope>NUCLEOTIDE SEQUENCE [LARGE SCALE GENOMIC DNA]</scope>
    <source>
        <strain evidence="3 4">GCM72</strain>
    </source>
</reference>
<dbReference type="Gene3D" id="3.10.580.10">
    <property type="entry name" value="CBS-domain"/>
    <property type="match status" value="1"/>
</dbReference>
<dbReference type="SUPFAM" id="SSF54631">
    <property type="entry name" value="CBS-domain pair"/>
    <property type="match status" value="1"/>
</dbReference>
<protein>
    <submittedName>
        <fullName evidence="3">Histidine kinase</fullName>
    </submittedName>
</protein>
<feature type="domain" description="CBS" evidence="2">
    <location>
        <begin position="108"/>
        <end position="172"/>
    </location>
</feature>
<proteinExistence type="predicted"/>
<dbReference type="Gene3D" id="3.90.1280.20">
    <property type="match status" value="1"/>
</dbReference>
<dbReference type="Pfam" id="PF00571">
    <property type="entry name" value="CBS"/>
    <property type="match status" value="1"/>
</dbReference>
<dbReference type="OrthoDB" id="5295117at2"/>
<sequence length="186" mass="20994">MKKLALFPVEPIDHLVQPGQFDQAKLTSPALQLVSDFKQSQPDMINDAVAASDVLALMQLERCKLKLVVDEHGELSGIIHLEQLSDQAIMRRVALGDNRQEIKVADLMQPRQRIKALAWQQLQHCTVADVLNTLQSTGEQHCVVVDRETHQIRGVISAQDIARRLQLPWHNRQAPTFLQLFDNISA</sequence>
<dbReference type="GO" id="GO:0016301">
    <property type="term" value="F:kinase activity"/>
    <property type="evidence" value="ECO:0007669"/>
    <property type="project" value="UniProtKB-KW"/>
</dbReference>
<accession>A0A0M2V591</accession>
<evidence type="ECO:0000313" key="4">
    <source>
        <dbReference type="Proteomes" id="UP000034228"/>
    </source>
</evidence>
<keyword evidence="3" id="KW-0418">Kinase</keyword>
<dbReference type="InterPro" id="IPR046342">
    <property type="entry name" value="CBS_dom_sf"/>
</dbReference>
<name>A0A0M2V591_9GAMM</name>
<dbReference type="Proteomes" id="UP000034228">
    <property type="component" value="Unassembled WGS sequence"/>
</dbReference>
<evidence type="ECO:0000256" key="1">
    <source>
        <dbReference type="PROSITE-ProRule" id="PRU00703"/>
    </source>
</evidence>
<keyword evidence="3" id="KW-0808">Transferase</keyword>
<dbReference type="InterPro" id="IPR000644">
    <property type="entry name" value="CBS_dom"/>
</dbReference>
<evidence type="ECO:0000259" key="2">
    <source>
        <dbReference type="PROSITE" id="PS51371"/>
    </source>
</evidence>
<dbReference type="PATRIC" id="fig|336831.14.peg.3428"/>
<dbReference type="RefSeq" id="WP_046558202.1">
    <property type="nucleotide sequence ID" value="NZ_LAHO01000013.1"/>
</dbReference>
<dbReference type="PROSITE" id="PS51371">
    <property type="entry name" value="CBS"/>
    <property type="match status" value="1"/>
</dbReference>
<dbReference type="AlphaFoldDB" id="A0A0M2V591"/>
<keyword evidence="4" id="KW-1185">Reference proteome</keyword>
<organism evidence="3 4">
    <name type="scientific">Arsukibacterium ikkense</name>
    <dbReference type="NCBI Taxonomy" id="336831"/>
    <lineage>
        <taxon>Bacteria</taxon>
        <taxon>Pseudomonadati</taxon>
        <taxon>Pseudomonadota</taxon>
        <taxon>Gammaproteobacteria</taxon>
        <taxon>Chromatiales</taxon>
        <taxon>Chromatiaceae</taxon>
        <taxon>Arsukibacterium</taxon>
    </lineage>
</organism>